<feature type="compositionally biased region" description="Basic residues" evidence="2">
    <location>
        <begin position="381"/>
        <end position="393"/>
    </location>
</feature>
<dbReference type="CDD" id="cd00024">
    <property type="entry name" value="CD_CSD"/>
    <property type="match status" value="1"/>
</dbReference>
<comment type="caution">
    <text evidence="3">The sequence shown here is derived from an EMBL/GenBank/DDBJ whole genome shotgun (WGS) entry which is preliminary data.</text>
</comment>
<proteinExistence type="predicted"/>
<name>A0A8H7W6D2_9HELO</name>
<accession>A0A8H7W6D2</accession>
<evidence type="ECO:0000256" key="1">
    <source>
        <dbReference type="ARBA" id="ARBA00011353"/>
    </source>
</evidence>
<feature type="region of interest" description="Disordered" evidence="2">
    <location>
        <begin position="369"/>
        <end position="393"/>
    </location>
</feature>
<reference evidence="3" key="1">
    <citation type="submission" date="2021-02" db="EMBL/GenBank/DDBJ databases">
        <title>Genome sequence Cadophora malorum strain M34.</title>
        <authorList>
            <person name="Stefanovic E."/>
            <person name="Vu D."/>
            <person name="Scully C."/>
            <person name="Dijksterhuis J."/>
            <person name="Roader J."/>
            <person name="Houbraken J."/>
        </authorList>
    </citation>
    <scope>NUCLEOTIDE SEQUENCE</scope>
    <source>
        <strain evidence="3">M34</strain>
    </source>
</reference>
<evidence type="ECO:0000256" key="2">
    <source>
        <dbReference type="SAM" id="MobiDB-lite"/>
    </source>
</evidence>
<dbReference type="InterPro" id="IPR016197">
    <property type="entry name" value="Chromo-like_dom_sf"/>
</dbReference>
<dbReference type="Proteomes" id="UP000664132">
    <property type="component" value="Unassembled WGS sequence"/>
</dbReference>
<evidence type="ECO:0000313" key="4">
    <source>
        <dbReference type="Proteomes" id="UP000664132"/>
    </source>
</evidence>
<comment type="subunit">
    <text evidence="1">Component of the NuA4 histone acetyltransferase complex.</text>
</comment>
<protein>
    <recommendedName>
        <fullName evidence="5">Chromo domain-containing protein</fullName>
    </recommendedName>
</protein>
<dbReference type="EMBL" id="JAFJYH010000373">
    <property type="protein sequence ID" value="KAG4412514.1"/>
    <property type="molecule type" value="Genomic_DNA"/>
</dbReference>
<dbReference type="SUPFAM" id="SSF54160">
    <property type="entry name" value="Chromo domain-like"/>
    <property type="match status" value="1"/>
</dbReference>
<evidence type="ECO:0008006" key="5">
    <source>
        <dbReference type="Google" id="ProtNLM"/>
    </source>
</evidence>
<dbReference type="OrthoDB" id="3553834at2759"/>
<sequence length="393" mass="42144">MTTYEADSRNGLPIGLSVFLAFPAIEAWIQGAKTLGWGNLTEGMAVSHTAALIAEKGGVENDIDCEYPSLTRILSSNYKLESAQQPAVESTVGQGDNQGLDDILFGSRVSRAGSDDDTTILLCDDKSAENNNLGPGHSRCIMEGGQPGCGTFDMDHLPIPSTRMIHDRGDSGNATGKTTPHQTKRQRSNPPPSTSTSTSGNLITSLLPRNDHEEGSRDIVSDSGEPRADGICSKRRKFSTPQGRGTGCCNDPSQPSGTLSVANKDSEEDDGTLSISLDARHTSSSRSTPALEATSLAEVEVCPMLTDVDPDWDVREIIGKEDLDGVSYYLVDWHPTLLPVHSLGHAKELVDEFEARIRAQRGFKRGGLGSITRQKAGVKGTGKKARGRPRKRT</sequence>
<keyword evidence="4" id="KW-1185">Reference proteome</keyword>
<feature type="compositionally biased region" description="Polar residues" evidence="2">
    <location>
        <begin position="172"/>
        <end position="181"/>
    </location>
</feature>
<gene>
    <name evidence="3" type="ORF">IFR04_014350</name>
</gene>
<organism evidence="3 4">
    <name type="scientific">Cadophora malorum</name>
    <dbReference type="NCBI Taxonomy" id="108018"/>
    <lineage>
        <taxon>Eukaryota</taxon>
        <taxon>Fungi</taxon>
        <taxon>Dikarya</taxon>
        <taxon>Ascomycota</taxon>
        <taxon>Pezizomycotina</taxon>
        <taxon>Leotiomycetes</taxon>
        <taxon>Helotiales</taxon>
        <taxon>Ploettnerulaceae</taxon>
        <taxon>Cadophora</taxon>
    </lineage>
</organism>
<evidence type="ECO:0000313" key="3">
    <source>
        <dbReference type="EMBL" id="KAG4412514.1"/>
    </source>
</evidence>
<feature type="region of interest" description="Disordered" evidence="2">
    <location>
        <begin position="152"/>
        <end position="271"/>
    </location>
</feature>
<dbReference type="AlphaFoldDB" id="A0A8H7W6D2"/>
<feature type="compositionally biased region" description="Polar residues" evidence="2">
    <location>
        <begin position="251"/>
        <end position="263"/>
    </location>
</feature>
<feature type="compositionally biased region" description="Basic and acidic residues" evidence="2">
    <location>
        <begin position="209"/>
        <end position="228"/>
    </location>
</feature>